<dbReference type="Proteomes" id="UP000554482">
    <property type="component" value="Unassembled WGS sequence"/>
</dbReference>
<proteinExistence type="predicted"/>
<reference evidence="1 2" key="1">
    <citation type="submission" date="2020-06" db="EMBL/GenBank/DDBJ databases">
        <title>Transcriptomic and genomic resources for Thalictrum thalictroides and T. hernandezii: Facilitating candidate gene discovery in an emerging model plant lineage.</title>
        <authorList>
            <person name="Arias T."/>
            <person name="Riano-Pachon D.M."/>
            <person name="Di Stilio V.S."/>
        </authorList>
    </citation>
    <scope>NUCLEOTIDE SEQUENCE [LARGE SCALE GENOMIC DNA]</scope>
    <source>
        <strain evidence="2">cv. WT478/WT964</strain>
        <tissue evidence="1">Leaves</tissue>
    </source>
</reference>
<organism evidence="1 2">
    <name type="scientific">Thalictrum thalictroides</name>
    <name type="common">Rue-anemone</name>
    <name type="synonym">Anemone thalictroides</name>
    <dbReference type="NCBI Taxonomy" id="46969"/>
    <lineage>
        <taxon>Eukaryota</taxon>
        <taxon>Viridiplantae</taxon>
        <taxon>Streptophyta</taxon>
        <taxon>Embryophyta</taxon>
        <taxon>Tracheophyta</taxon>
        <taxon>Spermatophyta</taxon>
        <taxon>Magnoliopsida</taxon>
        <taxon>Ranunculales</taxon>
        <taxon>Ranunculaceae</taxon>
        <taxon>Thalictroideae</taxon>
        <taxon>Thalictrum</taxon>
    </lineage>
</organism>
<gene>
    <name evidence="1" type="ORF">FRX31_006905</name>
</gene>
<comment type="caution">
    <text evidence="1">The sequence shown here is derived from an EMBL/GenBank/DDBJ whole genome shotgun (WGS) entry which is preliminary data.</text>
</comment>
<dbReference type="EMBL" id="JABWDY010006689">
    <property type="protein sequence ID" value="KAF5203508.1"/>
    <property type="molecule type" value="Genomic_DNA"/>
</dbReference>
<name>A0A7J6X3Y5_THATH</name>
<dbReference type="OrthoDB" id="1918961at2759"/>
<sequence>MSEEVIVFERSEEYHRNCNIISEDDDEDRSKQLFVPTIKLKKMNNDSILIDTMVLKNVSLTSDLFRILEEEKLDILFENQYRTETKVAHTLQVKVQQGYNIATLEEKLCLWAGKLT</sequence>
<evidence type="ECO:0000313" key="1">
    <source>
        <dbReference type="EMBL" id="KAF5203508.1"/>
    </source>
</evidence>
<dbReference type="AlphaFoldDB" id="A0A7J6X3Y5"/>
<accession>A0A7J6X3Y5</accession>
<protein>
    <submittedName>
        <fullName evidence="1">Uncharacterized protein</fullName>
    </submittedName>
</protein>
<evidence type="ECO:0000313" key="2">
    <source>
        <dbReference type="Proteomes" id="UP000554482"/>
    </source>
</evidence>
<keyword evidence="2" id="KW-1185">Reference proteome</keyword>